<dbReference type="Pfam" id="PF14691">
    <property type="entry name" value="Fer4_20"/>
    <property type="match status" value="1"/>
</dbReference>
<evidence type="ECO:0000313" key="8">
    <source>
        <dbReference type="Proteomes" id="UP000315440"/>
    </source>
</evidence>
<dbReference type="PRINTS" id="PR00419">
    <property type="entry name" value="ADXRDTASE"/>
</dbReference>
<dbReference type="Gene3D" id="3.50.50.60">
    <property type="entry name" value="FAD/NAD(P)-binding domain"/>
    <property type="match status" value="2"/>
</dbReference>
<feature type="domain" description="FAD/NAD(P)-binding" evidence="5">
    <location>
        <begin position="147"/>
        <end position="495"/>
    </location>
</feature>
<dbReference type="InterPro" id="IPR006005">
    <property type="entry name" value="Glut_synth_ssu1"/>
</dbReference>
<evidence type="ECO:0000256" key="3">
    <source>
        <dbReference type="ARBA" id="ARBA00023164"/>
    </source>
</evidence>
<dbReference type="GO" id="GO:0051536">
    <property type="term" value="F:iron-sulfur cluster binding"/>
    <property type="evidence" value="ECO:0007669"/>
    <property type="project" value="InterPro"/>
</dbReference>
<protein>
    <submittedName>
        <fullName evidence="7">Glutamate synthase [NADPH] small chain</fullName>
        <ecNumber evidence="7">1.4.1.13</ecNumber>
    </submittedName>
</protein>
<dbReference type="AlphaFoldDB" id="A0A5C5ZLG1"/>
<dbReference type="EC" id="1.4.1.13" evidence="7"/>
<dbReference type="FunFam" id="3.50.50.60:FF:000022">
    <property type="entry name" value="Glutamate synthase [NADH], amyloplastic"/>
    <property type="match status" value="1"/>
</dbReference>
<evidence type="ECO:0000259" key="5">
    <source>
        <dbReference type="Pfam" id="PF07992"/>
    </source>
</evidence>
<dbReference type="InterPro" id="IPR028261">
    <property type="entry name" value="DPD_II"/>
</dbReference>
<dbReference type="OrthoDB" id="9803192at2"/>
<keyword evidence="2 7" id="KW-0560">Oxidoreductase</keyword>
<comment type="pathway">
    <text evidence="4">Amino-acid biosynthesis.</text>
</comment>
<gene>
    <name evidence="7" type="primary">gltB_2</name>
    <name evidence="7" type="ORF">Mal64_17610</name>
</gene>
<proteinExistence type="predicted"/>
<dbReference type="InterPro" id="IPR009051">
    <property type="entry name" value="Helical_ferredxn"/>
</dbReference>
<keyword evidence="3" id="KW-0314">Glutamate biosynthesis</keyword>
<evidence type="ECO:0000259" key="6">
    <source>
        <dbReference type="Pfam" id="PF14691"/>
    </source>
</evidence>
<dbReference type="GO" id="GO:0016639">
    <property type="term" value="F:oxidoreductase activity, acting on the CH-NH2 group of donors, NAD or NADP as acceptor"/>
    <property type="evidence" value="ECO:0007669"/>
    <property type="project" value="InterPro"/>
</dbReference>
<dbReference type="InterPro" id="IPR051394">
    <property type="entry name" value="Glutamate_Synthase"/>
</dbReference>
<dbReference type="InterPro" id="IPR036188">
    <property type="entry name" value="FAD/NAD-bd_sf"/>
</dbReference>
<organism evidence="7 8">
    <name type="scientific">Pseudobythopirellula maris</name>
    <dbReference type="NCBI Taxonomy" id="2527991"/>
    <lineage>
        <taxon>Bacteria</taxon>
        <taxon>Pseudomonadati</taxon>
        <taxon>Planctomycetota</taxon>
        <taxon>Planctomycetia</taxon>
        <taxon>Pirellulales</taxon>
        <taxon>Lacipirellulaceae</taxon>
        <taxon>Pseudobythopirellula</taxon>
    </lineage>
</organism>
<name>A0A5C5ZLG1_9BACT</name>
<sequence length="524" mass="57149">MGKPTGFKEFPRNAVPYRDPLERAADYLEIYTHAPEEQLTTQGARCMDCGVPFCQSDSGCPIDNLIPEWNDLVYNGRWRDALDRLHKTNNFPEFTGRACPAPCEGACVLGITDPPVTIKNIENAIIDRGWDEGWVAPQPPSYETGKSVAIVGSGPAGLSAAQQLRRAGHAVKVYERADRIGGLCMYGIPNMKLDKGTVERRVEQLRAEGVEFHTGVHVGKEEDFAPGHMTAIMRERGVKVKFLDPNKLLKEKDAVLMATGATKPFDPTGRCPGRDLKGIHLAMDFLTRNTKSLLDSELSDKEFLSAEGLDVVVIGGGDTGADCIGTSLRHGAKSIVNFELMDQAPPERAPNNPWPQWPRVYRVDYSHAEVEAKTGKDPRAYHILTKEYVGKEGRVTGVKTVEVDWAQPVAGGAPFTEVPGSEKVWPADLVLLSTGFVGPELTVGEMLGVETQQPRGNWVTFSGKHGEFTTNVEKVFAAGDCRRGQSLVVWAINEGRGAARSIDEYLMGASSLPAPGTNLPQQVV</sequence>
<dbReference type="EMBL" id="SJPQ01000002">
    <property type="protein sequence ID" value="TWT88282.1"/>
    <property type="molecule type" value="Genomic_DNA"/>
</dbReference>
<dbReference type="InterPro" id="IPR023753">
    <property type="entry name" value="FAD/NAD-binding_dom"/>
</dbReference>
<feature type="domain" description="Dihydroprymidine dehydrogenase" evidence="6">
    <location>
        <begin position="25"/>
        <end position="132"/>
    </location>
</feature>
<accession>A0A5C5ZLG1</accession>
<dbReference type="Gene3D" id="1.10.1060.10">
    <property type="entry name" value="Alpha-helical ferredoxin"/>
    <property type="match status" value="1"/>
</dbReference>
<comment type="caution">
    <text evidence="7">The sequence shown here is derived from an EMBL/GenBank/DDBJ whole genome shotgun (WGS) entry which is preliminary data.</text>
</comment>
<dbReference type="NCBIfam" id="TIGR01317">
    <property type="entry name" value="GOGAT_sm_gam"/>
    <property type="match status" value="1"/>
</dbReference>
<dbReference type="Proteomes" id="UP000315440">
    <property type="component" value="Unassembled WGS sequence"/>
</dbReference>
<dbReference type="GO" id="GO:0006537">
    <property type="term" value="P:glutamate biosynthetic process"/>
    <property type="evidence" value="ECO:0007669"/>
    <property type="project" value="UniProtKB-KW"/>
</dbReference>
<dbReference type="SUPFAM" id="SSF46548">
    <property type="entry name" value="alpha-helical ferredoxin"/>
    <property type="match status" value="1"/>
</dbReference>
<evidence type="ECO:0000313" key="7">
    <source>
        <dbReference type="EMBL" id="TWT88282.1"/>
    </source>
</evidence>
<evidence type="ECO:0000256" key="2">
    <source>
        <dbReference type="ARBA" id="ARBA00023002"/>
    </source>
</evidence>
<dbReference type="GO" id="GO:0004355">
    <property type="term" value="F:glutamate synthase (NADPH) activity"/>
    <property type="evidence" value="ECO:0007669"/>
    <property type="project" value="UniProtKB-EC"/>
</dbReference>
<evidence type="ECO:0000256" key="4">
    <source>
        <dbReference type="ARBA" id="ARBA00029440"/>
    </source>
</evidence>
<dbReference type="RefSeq" id="WP_146399200.1">
    <property type="nucleotide sequence ID" value="NZ_SJPQ01000002.1"/>
</dbReference>
<dbReference type="PANTHER" id="PTHR43100:SF1">
    <property type="entry name" value="GLUTAMATE SYNTHASE [NADPH] SMALL CHAIN"/>
    <property type="match status" value="1"/>
</dbReference>
<reference evidence="7 8" key="1">
    <citation type="submission" date="2019-02" db="EMBL/GenBank/DDBJ databases">
        <title>Deep-cultivation of Planctomycetes and their phenomic and genomic characterization uncovers novel biology.</title>
        <authorList>
            <person name="Wiegand S."/>
            <person name="Jogler M."/>
            <person name="Boedeker C."/>
            <person name="Pinto D."/>
            <person name="Vollmers J."/>
            <person name="Rivas-Marin E."/>
            <person name="Kohn T."/>
            <person name="Peeters S.H."/>
            <person name="Heuer A."/>
            <person name="Rast P."/>
            <person name="Oberbeckmann S."/>
            <person name="Bunk B."/>
            <person name="Jeske O."/>
            <person name="Meyerdierks A."/>
            <person name="Storesund J.E."/>
            <person name="Kallscheuer N."/>
            <person name="Luecker S."/>
            <person name="Lage O.M."/>
            <person name="Pohl T."/>
            <person name="Merkel B.J."/>
            <person name="Hornburger P."/>
            <person name="Mueller R.-W."/>
            <person name="Bruemmer F."/>
            <person name="Labrenz M."/>
            <person name="Spormann A.M."/>
            <person name="Op Den Camp H."/>
            <person name="Overmann J."/>
            <person name="Amann R."/>
            <person name="Jetten M.S.M."/>
            <person name="Mascher T."/>
            <person name="Medema M.H."/>
            <person name="Devos D.P."/>
            <person name="Kaster A.-K."/>
            <person name="Ovreas L."/>
            <person name="Rohde M."/>
            <person name="Galperin M.Y."/>
            <person name="Jogler C."/>
        </authorList>
    </citation>
    <scope>NUCLEOTIDE SEQUENCE [LARGE SCALE GENOMIC DNA]</scope>
    <source>
        <strain evidence="7 8">Mal64</strain>
    </source>
</reference>
<evidence type="ECO:0000256" key="1">
    <source>
        <dbReference type="ARBA" id="ARBA00022605"/>
    </source>
</evidence>
<keyword evidence="1" id="KW-0028">Amino-acid biosynthesis</keyword>
<dbReference type="SUPFAM" id="SSF51971">
    <property type="entry name" value="Nucleotide-binding domain"/>
    <property type="match status" value="1"/>
</dbReference>
<dbReference type="PANTHER" id="PTHR43100">
    <property type="entry name" value="GLUTAMATE SYNTHASE [NADPH] SMALL CHAIN"/>
    <property type="match status" value="1"/>
</dbReference>
<dbReference type="Pfam" id="PF07992">
    <property type="entry name" value="Pyr_redox_2"/>
    <property type="match status" value="1"/>
</dbReference>
<keyword evidence="8" id="KW-1185">Reference proteome</keyword>